<dbReference type="EMBL" id="BLLF01004149">
    <property type="protein sequence ID" value="GFH29032.1"/>
    <property type="molecule type" value="Genomic_DNA"/>
</dbReference>
<gene>
    <name evidence="1" type="ORF">HaLaN_27622</name>
</gene>
<reference evidence="1 2" key="1">
    <citation type="submission" date="2020-02" db="EMBL/GenBank/DDBJ databases">
        <title>Draft genome sequence of Haematococcus lacustris strain NIES-144.</title>
        <authorList>
            <person name="Morimoto D."/>
            <person name="Nakagawa S."/>
            <person name="Yoshida T."/>
            <person name="Sawayama S."/>
        </authorList>
    </citation>
    <scope>NUCLEOTIDE SEQUENCE [LARGE SCALE GENOMIC DNA]</scope>
    <source>
        <strain evidence="1 2">NIES-144</strain>
    </source>
</reference>
<sequence length="63" mass="6739">MQTAWCCPHAASVTPGGGACRACGVERSWDPQVSSSSGATTDRQVPATFTHMLVMALRVKNMW</sequence>
<organism evidence="1 2">
    <name type="scientific">Haematococcus lacustris</name>
    <name type="common">Green alga</name>
    <name type="synonym">Haematococcus pluvialis</name>
    <dbReference type="NCBI Taxonomy" id="44745"/>
    <lineage>
        <taxon>Eukaryota</taxon>
        <taxon>Viridiplantae</taxon>
        <taxon>Chlorophyta</taxon>
        <taxon>core chlorophytes</taxon>
        <taxon>Chlorophyceae</taxon>
        <taxon>CS clade</taxon>
        <taxon>Chlamydomonadales</taxon>
        <taxon>Haematococcaceae</taxon>
        <taxon>Haematococcus</taxon>
    </lineage>
</organism>
<dbReference type="Proteomes" id="UP000485058">
    <property type="component" value="Unassembled WGS sequence"/>
</dbReference>
<name>A0A6A0A8Z5_HAELA</name>
<keyword evidence="2" id="KW-1185">Reference proteome</keyword>
<dbReference type="AlphaFoldDB" id="A0A6A0A8Z5"/>
<accession>A0A6A0A8Z5</accession>
<evidence type="ECO:0000313" key="2">
    <source>
        <dbReference type="Proteomes" id="UP000485058"/>
    </source>
</evidence>
<evidence type="ECO:0000313" key="1">
    <source>
        <dbReference type="EMBL" id="GFH29032.1"/>
    </source>
</evidence>
<protein>
    <submittedName>
        <fullName evidence="1">Uncharacterized protein</fullName>
    </submittedName>
</protein>
<proteinExistence type="predicted"/>
<comment type="caution">
    <text evidence="1">The sequence shown here is derived from an EMBL/GenBank/DDBJ whole genome shotgun (WGS) entry which is preliminary data.</text>
</comment>